<organism evidence="1 2">
    <name type="scientific">Prauserella muralis</name>
    <dbReference type="NCBI Taxonomy" id="588067"/>
    <lineage>
        <taxon>Bacteria</taxon>
        <taxon>Bacillati</taxon>
        <taxon>Actinomycetota</taxon>
        <taxon>Actinomycetes</taxon>
        <taxon>Pseudonocardiales</taxon>
        <taxon>Pseudonocardiaceae</taxon>
        <taxon>Prauserella</taxon>
    </lineage>
</organism>
<comment type="caution">
    <text evidence="1">The sequence shown here is derived from an EMBL/GenBank/DDBJ whole genome shotgun (WGS) entry which is preliminary data.</text>
</comment>
<dbReference type="OrthoDB" id="3556600at2"/>
<evidence type="ECO:0000313" key="1">
    <source>
        <dbReference type="EMBL" id="PXY31882.1"/>
    </source>
</evidence>
<proteinExistence type="predicted"/>
<dbReference type="RefSeq" id="WP_112279918.1">
    <property type="nucleotide sequence ID" value="NZ_MASW01000001.1"/>
</dbReference>
<dbReference type="EMBL" id="MASW01000001">
    <property type="protein sequence ID" value="PXY31882.1"/>
    <property type="molecule type" value="Genomic_DNA"/>
</dbReference>
<protein>
    <submittedName>
        <fullName evidence="1">Uncharacterized protein</fullName>
    </submittedName>
</protein>
<dbReference type="Pfam" id="PF09954">
    <property type="entry name" value="DUF2188"/>
    <property type="match status" value="1"/>
</dbReference>
<dbReference type="AlphaFoldDB" id="A0A2V4BBI0"/>
<accession>A0A2V4BBI0</accession>
<name>A0A2V4BBI0_9PSEU</name>
<evidence type="ECO:0000313" key="2">
    <source>
        <dbReference type="Proteomes" id="UP000249915"/>
    </source>
</evidence>
<sequence length="74" mass="8873">MARKRYTVEFRFSPDSMTWLVRHAGKVLVRHIRKRDAVSDGARFARADPPSMLLVRRMDGSEQERRRYGRVRRK</sequence>
<gene>
    <name evidence="1" type="ORF">BAY60_06010</name>
</gene>
<reference evidence="1 2" key="1">
    <citation type="submission" date="2016-07" db="EMBL/GenBank/DDBJ databases">
        <title>Draft genome sequence of Prauserella muralis DSM 45305, isolated from a mould-covered wall in an indoor environment.</title>
        <authorList>
            <person name="Ruckert C."/>
            <person name="Albersmeier A."/>
            <person name="Jiang C.-L."/>
            <person name="Jiang Y."/>
            <person name="Kalinowski J."/>
            <person name="Schneider O."/>
            <person name="Winkler A."/>
            <person name="Zotchev S.B."/>
        </authorList>
    </citation>
    <scope>NUCLEOTIDE SEQUENCE [LARGE SCALE GENOMIC DNA]</scope>
    <source>
        <strain evidence="1 2">DSM 45305</strain>
    </source>
</reference>
<keyword evidence="2" id="KW-1185">Reference proteome</keyword>
<dbReference type="InterPro" id="IPR018691">
    <property type="entry name" value="DUF2188"/>
</dbReference>
<dbReference type="Proteomes" id="UP000249915">
    <property type="component" value="Unassembled WGS sequence"/>
</dbReference>